<keyword evidence="1" id="KW-0812">Transmembrane</keyword>
<dbReference type="Gene3D" id="2.40.50.1020">
    <property type="entry name" value="LytTr DNA-binding domain"/>
    <property type="match status" value="1"/>
</dbReference>
<dbReference type="InterPro" id="IPR046947">
    <property type="entry name" value="LytR-like"/>
</dbReference>
<dbReference type="SMART" id="SM00850">
    <property type="entry name" value="LytTR"/>
    <property type="match status" value="1"/>
</dbReference>
<feature type="transmembrane region" description="Helical" evidence="1">
    <location>
        <begin position="65"/>
        <end position="87"/>
    </location>
</feature>
<evidence type="ECO:0000259" key="2">
    <source>
        <dbReference type="PROSITE" id="PS50930"/>
    </source>
</evidence>
<reference evidence="3 4" key="1">
    <citation type="submission" date="2018-07" db="EMBL/GenBank/DDBJ databases">
        <title>Genomic and Epidemiologic Investigation of an Indolent Hospital Outbreak.</title>
        <authorList>
            <person name="Johnson R.C."/>
            <person name="Deming C."/>
            <person name="Conlan S."/>
            <person name="Zellmer C.J."/>
            <person name="Michelin A.V."/>
            <person name="Lee-Lin S."/>
            <person name="Thomas P.J."/>
            <person name="Park M."/>
            <person name="Weingarten R.A."/>
            <person name="Less J."/>
            <person name="Dekker J.P."/>
            <person name="Frank K.M."/>
            <person name="Musser K.A."/>
            <person name="Mcquiston J.R."/>
            <person name="Henderson D.K."/>
            <person name="Lau A.F."/>
            <person name="Palmore T.N."/>
            <person name="Segre J.A."/>
        </authorList>
    </citation>
    <scope>NUCLEOTIDE SEQUENCE [LARGE SCALE GENOMIC DNA]</scope>
    <source>
        <strain evidence="3 4">SK-CDC1_0717</strain>
    </source>
</reference>
<dbReference type="GO" id="GO:0003677">
    <property type="term" value="F:DNA binding"/>
    <property type="evidence" value="ECO:0007669"/>
    <property type="project" value="InterPro"/>
</dbReference>
<feature type="transmembrane region" description="Helical" evidence="1">
    <location>
        <begin position="25"/>
        <end position="45"/>
    </location>
</feature>
<dbReference type="PANTHER" id="PTHR37299:SF1">
    <property type="entry name" value="STAGE 0 SPORULATION PROTEIN A HOMOLOG"/>
    <property type="match status" value="1"/>
</dbReference>
<gene>
    <name evidence="3" type="ORF">DAH66_13775</name>
</gene>
<dbReference type="InterPro" id="IPR007492">
    <property type="entry name" value="LytTR_DNA-bd_dom"/>
</dbReference>
<dbReference type="PIRSF" id="PIRSF031767">
    <property type="entry name" value="MHYE_LytTR"/>
    <property type="match status" value="1"/>
</dbReference>
<dbReference type="Pfam" id="PF04397">
    <property type="entry name" value="LytTR"/>
    <property type="match status" value="1"/>
</dbReference>
<dbReference type="RefSeq" id="WP_126004844.1">
    <property type="nucleotide sequence ID" value="NZ_QQYZ01000013.1"/>
</dbReference>
<evidence type="ECO:0000313" key="4">
    <source>
        <dbReference type="Proteomes" id="UP000287746"/>
    </source>
</evidence>
<dbReference type="PANTHER" id="PTHR37299">
    <property type="entry name" value="TRANSCRIPTIONAL REGULATOR-RELATED"/>
    <property type="match status" value="1"/>
</dbReference>
<comment type="caution">
    <text evidence="3">The sequence shown here is derived from an EMBL/GenBank/DDBJ whole genome shotgun (WGS) entry which is preliminary data.</text>
</comment>
<dbReference type="AlphaFoldDB" id="A0A430G1K8"/>
<dbReference type="Proteomes" id="UP000287746">
    <property type="component" value="Unassembled WGS sequence"/>
</dbReference>
<feature type="transmembrane region" description="Helical" evidence="1">
    <location>
        <begin position="151"/>
        <end position="168"/>
    </location>
</feature>
<organism evidence="3 4">
    <name type="scientific">Sphingomonas koreensis</name>
    <dbReference type="NCBI Taxonomy" id="93064"/>
    <lineage>
        <taxon>Bacteria</taxon>
        <taxon>Pseudomonadati</taxon>
        <taxon>Pseudomonadota</taxon>
        <taxon>Alphaproteobacteria</taxon>
        <taxon>Sphingomonadales</taxon>
        <taxon>Sphingomonadaceae</taxon>
        <taxon>Sphingomonas</taxon>
    </lineage>
</organism>
<dbReference type="InterPro" id="IPR012379">
    <property type="entry name" value="LytTR_MHYE"/>
</dbReference>
<dbReference type="GO" id="GO:0000156">
    <property type="term" value="F:phosphorelay response regulator activity"/>
    <property type="evidence" value="ECO:0007669"/>
    <property type="project" value="InterPro"/>
</dbReference>
<sequence>MSGIGPGMSGGESGPHGDTAGRRRLIVAIAGLFALLVVLQLVSNYSTMVTDLRRSGSDEPAWHVAVWQGSSTLVWLLLVPVVWQAVARIQPRTMGWPRALALHALLTIPVSLVHILGMIALRHLAYAVVGESYRFTQDWGVALLYEYRKDMVTYVTLALFAAAAQWALRRGEAMPPPIQGSGLIEIADGRTVLHIPLAEIGWAASAGNYVEIGWRDRTVLQRSTLVALAERLGASFVQIHRSRIVRRSAIRRVETERSGDFTVTLEDGTTFRGSRRYRGAI</sequence>
<feature type="transmembrane region" description="Helical" evidence="1">
    <location>
        <begin position="99"/>
        <end position="121"/>
    </location>
</feature>
<evidence type="ECO:0000313" key="3">
    <source>
        <dbReference type="EMBL" id="RSY81941.1"/>
    </source>
</evidence>
<protein>
    <submittedName>
        <fullName evidence="3">LytTR family transcriptional regulator</fullName>
    </submittedName>
</protein>
<keyword evidence="1" id="KW-0472">Membrane</keyword>
<dbReference type="PROSITE" id="PS50930">
    <property type="entry name" value="HTH_LYTTR"/>
    <property type="match status" value="1"/>
</dbReference>
<proteinExistence type="predicted"/>
<dbReference type="EMBL" id="QQYZ01000013">
    <property type="protein sequence ID" value="RSY81941.1"/>
    <property type="molecule type" value="Genomic_DNA"/>
</dbReference>
<name>A0A430G1K8_9SPHN</name>
<keyword evidence="1" id="KW-1133">Transmembrane helix</keyword>
<evidence type="ECO:0000256" key="1">
    <source>
        <dbReference type="SAM" id="Phobius"/>
    </source>
</evidence>
<accession>A0A430G1K8</accession>
<feature type="domain" description="HTH LytTR-type" evidence="2">
    <location>
        <begin position="184"/>
        <end position="281"/>
    </location>
</feature>